<dbReference type="OrthoDB" id="1728378at2759"/>
<gene>
    <name evidence="3" type="ORF">GIB67_021829</name>
</gene>
<comment type="caution">
    <text evidence="3">The sequence shown here is derived from an EMBL/GenBank/DDBJ whole genome shotgun (WGS) entry which is preliminary data.</text>
</comment>
<keyword evidence="2" id="KW-0732">Signal</keyword>
<sequence>MRSCSSRFHLSLVLLICLACISSPSFSLSTESDQLGESNVTTESGRRSNSSDPKSKEDSFADMIDRALEKEFPENEQNGGLELLVLILGMGNWK</sequence>
<keyword evidence="4" id="KW-1185">Reference proteome</keyword>
<name>A0A7J7P840_9MAGN</name>
<evidence type="ECO:0000256" key="2">
    <source>
        <dbReference type="SAM" id="SignalP"/>
    </source>
</evidence>
<feature type="compositionally biased region" description="Polar residues" evidence="1">
    <location>
        <begin position="27"/>
        <end position="52"/>
    </location>
</feature>
<feature type="region of interest" description="Disordered" evidence="1">
    <location>
        <begin position="27"/>
        <end position="60"/>
    </location>
</feature>
<organism evidence="3 4">
    <name type="scientific">Kingdonia uniflora</name>
    <dbReference type="NCBI Taxonomy" id="39325"/>
    <lineage>
        <taxon>Eukaryota</taxon>
        <taxon>Viridiplantae</taxon>
        <taxon>Streptophyta</taxon>
        <taxon>Embryophyta</taxon>
        <taxon>Tracheophyta</taxon>
        <taxon>Spermatophyta</taxon>
        <taxon>Magnoliopsida</taxon>
        <taxon>Ranunculales</taxon>
        <taxon>Circaeasteraceae</taxon>
        <taxon>Kingdonia</taxon>
    </lineage>
</organism>
<evidence type="ECO:0000313" key="4">
    <source>
        <dbReference type="Proteomes" id="UP000541444"/>
    </source>
</evidence>
<feature type="signal peptide" evidence="2">
    <location>
        <begin position="1"/>
        <end position="27"/>
    </location>
</feature>
<protein>
    <submittedName>
        <fullName evidence="3">Uncharacterized protein</fullName>
    </submittedName>
</protein>
<evidence type="ECO:0000256" key="1">
    <source>
        <dbReference type="SAM" id="MobiDB-lite"/>
    </source>
</evidence>
<evidence type="ECO:0000313" key="3">
    <source>
        <dbReference type="EMBL" id="KAF6175324.1"/>
    </source>
</evidence>
<accession>A0A7J7P840</accession>
<dbReference type="AlphaFoldDB" id="A0A7J7P840"/>
<dbReference type="Proteomes" id="UP000541444">
    <property type="component" value="Unassembled WGS sequence"/>
</dbReference>
<feature type="chain" id="PRO_5029729506" evidence="2">
    <location>
        <begin position="28"/>
        <end position="94"/>
    </location>
</feature>
<dbReference type="EMBL" id="JACGCM010000192">
    <property type="protein sequence ID" value="KAF6175324.1"/>
    <property type="molecule type" value="Genomic_DNA"/>
</dbReference>
<proteinExistence type="predicted"/>
<reference evidence="3 4" key="1">
    <citation type="journal article" date="2020" name="IScience">
        <title>Genome Sequencing of the Endangered Kingdonia uniflora (Circaeasteraceae, Ranunculales) Reveals Potential Mechanisms of Evolutionary Specialization.</title>
        <authorList>
            <person name="Sun Y."/>
            <person name="Deng T."/>
            <person name="Zhang A."/>
            <person name="Moore M.J."/>
            <person name="Landis J.B."/>
            <person name="Lin N."/>
            <person name="Zhang H."/>
            <person name="Zhang X."/>
            <person name="Huang J."/>
            <person name="Zhang X."/>
            <person name="Sun H."/>
            <person name="Wang H."/>
        </authorList>
    </citation>
    <scope>NUCLEOTIDE SEQUENCE [LARGE SCALE GENOMIC DNA]</scope>
    <source>
        <strain evidence="3">TB1705</strain>
        <tissue evidence="3">Leaf</tissue>
    </source>
</reference>